<sequence length="162" mass="17650">MTSIDGPPEYEHGTGFLLSRLGALAARSWAAFLAAHGLTQSQYTVLVVLGEQGPQGQRRLAQLIAVDARNIVAVLDALADRGLIERRSDPEDRRRRIVALTADGVALVDTLAAAATVRQDDFLRALDGRDRRRLNDLLGRLYDAHVPPRGLRSDVVTSDQTS</sequence>
<comment type="caution">
    <text evidence="2">The sequence shown here is derived from an EMBL/GenBank/DDBJ whole genome shotgun (WGS) entry which is preliminary data.</text>
</comment>
<dbReference type="PANTHER" id="PTHR33164:SF95">
    <property type="entry name" value="TRANSCRIPTIONAL REGULATOR"/>
    <property type="match status" value="1"/>
</dbReference>
<organism evidence="2 3">
    <name type="scientific">Microtetraspora glauca</name>
    <dbReference type="NCBI Taxonomy" id="1996"/>
    <lineage>
        <taxon>Bacteria</taxon>
        <taxon>Bacillati</taxon>
        <taxon>Actinomycetota</taxon>
        <taxon>Actinomycetes</taxon>
        <taxon>Streptosporangiales</taxon>
        <taxon>Streptosporangiaceae</taxon>
        <taxon>Microtetraspora</taxon>
    </lineage>
</organism>
<dbReference type="Proteomes" id="UP001551675">
    <property type="component" value="Unassembled WGS sequence"/>
</dbReference>
<evidence type="ECO:0000313" key="2">
    <source>
        <dbReference type="EMBL" id="MEV0970982.1"/>
    </source>
</evidence>
<evidence type="ECO:0000259" key="1">
    <source>
        <dbReference type="PROSITE" id="PS50995"/>
    </source>
</evidence>
<feature type="domain" description="HTH marR-type" evidence="1">
    <location>
        <begin position="14"/>
        <end position="143"/>
    </location>
</feature>
<dbReference type="InterPro" id="IPR036388">
    <property type="entry name" value="WH-like_DNA-bd_sf"/>
</dbReference>
<dbReference type="RefSeq" id="WP_358134814.1">
    <property type="nucleotide sequence ID" value="NZ_JBFALK010000010.1"/>
</dbReference>
<dbReference type="SUPFAM" id="SSF46785">
    <property type="entry name" value="Winged helix' DNA-binding domain"/>
    <property type="match status" value="1"/>
</dbReference>
<gene>
    <name evidence="2" type="ORF">AB0I59_20325</name>
</gene>
<evidence type="ECO:0000313" key="3">
    <source>
        <dbReference type="Proteomes" id="UP001551675"/>
    </source>
</evidence>
<keyword evidence="3" id="KW-1185">Reference proteome</keyword>
<dbReference type="InterPro" id="IPR039422">
    <property type="entry name" value="MarR/SlyA-like"/>
</dbReference>
<dbReference type="InterPro" id="IPR000835">
    <property type="entry name" value="HTH_MarR-typ"/>
</dbReference>
<dbReference type="Gene3D" id="1.10.10.10">
    <property type="entry name" value="Winged helix-like DNA-binding domain superfamily/Winged helix DNA-binding domain"/>
    <property type="match status" value="1"/>
</dbReference>
<name>A0ABV3GH76_MICGL</name>
<dbReference type="InterPro" id="IPR036390">
    <property type="entry name" value="WH_DNA-bd_sf"/>
</dbReference>
<dbReference type="PRINTS" id="PR00598">
    <property type="entry name" value="HTHMARR"/>
</dbReference>
<accession>A0ABV3GH76</accession>
<proteinExistence type="predicted"/>
<dbReference type="EMBL" id="JBFALK010000010">
    <property type="protein sequence ID" value="MEV0970982.1"/>
    <property type="molecule type" value="Genomic_DNA"/>
</dbReference>
<dbReference type="Pfam" id="PF01047">
    <property type="entry name" value="MarR"/>
    <property type="match status" value="1"/>
</dbReference>
<dbReference type="PROSITE" id="PS50995">
    <property type="entry name" value="HTH_MARR_2"/>
    <property type="match status" value="1"/>
</dbReference>
<reference evidence="2 3" key="1">
    <citation type="submission" date="2024-06" db="EMBL/GenBank/DDBJ databases">
        <title>The Natural Products Discovery Center: Release of the First 8490 Sequenced Strains for Exploring Actinobacteria Biosynthetic Diversity.</title>
        <authorList>
            <person name="Kalkreuter E."/>
            <person name="Kautsar S.A."/>
            <person name="Yang D."/>
            <person name="Bader C.D."/>
            <person name="Teijaro C.N."/>
            <person name="Fluegel L."/>
            <person name="Davis C.M."/>
            <person name="Simpson J.R."/>
            <person name="Lauterbach L."/>
            <person name="Steele A.D."/>
            <person name="Gui C."/>
            <person name="Meng S."/>
            <person name="Li G."/>
            <person name="Viehrig K."/>
            <person name="Ye F."/>
            <person name="Su P."/>
            <person name="Kiefer A.F."/>
            <person name="Nichols A."/>
            <person name="Cepeda A.J."/>
            <person name="Yan W."/>
            <person name="Fan B."/>
            <person name="Jiang Y."/>
            <person name="Adhikari A."/>
            <person name="Zheng C.-J."/>
            <person name="Schuster L."/>
            <person name="Cowan T.M."/>
            <person name="Smanski M.J."/>
            <person name="Chevrette M.G."/>
            <person name="De Carvalho L.P.S."/>
            <person name="Shen B."/>
        </authorList>
    </citation>
    <scope>NUCLEOTIDE SEQUENCE [LARGE SCALE GENOMIC DNA]</scope>
    <source>
        <strain evidence="2 3">NPDC050100</strain>
    </source>
</reference>
<dbReference type="SMART" id="SM00347">
    <property type="entry name" value="HTH_MARR"/>
    <property type="match status" value="1"/>
</dbReference>
<dbReference type="PANTHER" id="PTHR33164">
    <property type="entry name" value="TRANSCRIPTIONAL REGULATOR, MARR FAMILY"/>
    <property type="match status" value="1"/>
</dbReference>
<protein>
    <submittedName>
        <fullName evidence="2">MarR family transcriptional regulator</fullName>
    </submittedName>
</protein>